<keyword evidence="3" id="KW-1185">Reference proteome</keyword>
<sequence length="242" mass="26867">MPSRVQASNPAVSLQLGRCQSDTAFRKSAHSSKSHRAVGIVPRAQDKAAEQHVPEHKVLFVCLGNICRSPSAEAVFKDVVKRAGLLSSFHIDSCGTGGGNENWFTKDGWSYHMGYPADDRMISHAAKRNIELTSKSRPLVAQDMIDYDYIIAMDADNVAQIQLAADHWIVNMPESVPRDYRKKVKLMTSFLRSPKYKDKYDEVPDPYFGGEKGFELVLDLLDDACEGLLADIQPRGSKPLVA</sequence>
<dbReference type="PANTHER" id="PTHR47439:SF1">
    <property type="entry name" value="ACID PHOSPHATASE"/>
    <property type="match status" value="1"/>
</dbReference>
<protein>
    <recommendedName>
        <fullName evidence="1">Phosphotyrosine protein phosphatase I domain-containing protein</fullName>
    </recommendedName>
</protein>
<accession>A0AAW1SR58</accession>
<dbReference type="InterPro" id="IPR023485">
    <property type="entry name" value="Ptyr_pPase"/>
</dbReference>
<dbReference type="Gene3D" id="3.40.50.2300">
    <property type="match status" value="1"/>
</dbReference>
<evidence type="ECO:0000313" key="3">
    <source>
        <dbReference type="Proteomes" id="UP001485043"/>
    </source>
</evidence>
<dbReference type="CDD" id="cd16343">
    <property type="entry name" value="LMWPTP"/>
    <property type="match status" value="1"/>
</dbReference>
<dbReference type="SMART" id="SM00226">
    <property type="entry name" value="LMWPc"/>
    <property type="match status" value="1"/>
</dbReference>
<dbReference type="SUPFAM" id="SSF52788">
    <property type="entry name" value="Phosphotyrosine protein phosphatases I"/>
    <property type="match status" value="1"/>
</dbReference>
<dbReference type="Pfam" id="PF01451">
    <property type="entry name" value="LMWPc"/>
    <property type="match status" value="1"/>
</dbReference>
<dbReference type="Proteomes" id="UP001485043">
    <property type="component" value="Unassembled WGS sequence"/>
</dbReference>
<name>A0AAW1SR58_9CHLO</name>
<dbReference type="EMBL" id="JALJOV010001226">
    <property type="protein sequence ID" value="KAK9851691.1"/>
    <property type="molecule type" value="Genomic_DNA"/>
</dbReference>
<dbReference type="InterPro" id="IPR052995">
    <property type="entry name" value="LMW-PTP"/>
</dbReference>
<evidence type="ECO:0000259" key="1">
    <source>
        <dbReference type="SMART" id="SM00226"/>
    </source>
</evidence>
<gene>
    <name evidence="2" type="ORF">WJX84_003831</name>
</gene>
<dbReference type="PANTHER" id="PTHR47439">
    <property type="entry name" value="LOW MOLECULAR WEIGHT PHOSPHOTYROSINE PROTEIN PHOSPHATASE-RELATED"/>
    <property type="match status" value="1"/>
</dbReference>
<dbReference type="InterPro" id="IPR036196">
    <property type="entry name" value="Ptyr_pPase_sf"/>
</dbReference>
<comment type="caution">
    <text evidence="2">The sequence shown here is derived from an EMBL/GenBank/DDBJ whole genome shotgun (WGS) entry which is preliminary data.</text>
</comment>
<organism evidence="2 3">
    <name type="scientific">Apatococcus fuscideae</name>
    <dbReference type="NCBI Taxonomy" id="2026836"/>
    <lineage>
        <taxon>Eukaryota</taxon>
        <taxon>Viridiplantae</taxon>
        <taxon>Chlorophyta</taxon>
        <taxon>core chlorophytes</taxon>
        <taxon>Trebouxiophyceae</taxon>
        <taxon>Chlorellales</taxon>
        <taxon>Chlorellaceae</taxon>
        <taxon>Apatococcus</taxon>
    </lineage>
</organism>
<dbReference type="AlphaFoldDB" id="A0AAW1SR58"/>
<evidence type="ECO:0000313" key="2">
    <source>
        <dbReference type="EMBL" id="KAK9851691.1"/>
    </source>
</evidence>
<feature type="domain" description="Phosphotyrosine protein phosphatase I" evidence="1">
    <location>
        <begin position="56"/>
        <end position="231"/>
    </location>
</feature>
<reference evidence="2 3" key="1">
    <citation type="journal article" date="2024" name="Nat. Commun.">
        <title>Phylogenomics reveals the evolutionary origins of lichenization in chlorophyte algae.</title>
        <authorList>
            <person name="Puginier C."/>
            <person name="Libourel C."/>
            <person name="Otte J."/>
            <person name="Skaloud P."/>
            <person name="Haon M."/>
            <person name="Grisel S."/>
            <person name="Petersen M."/>
            <person name="Berrin J.G."/>
            <person name="Delaux P.M."/>
            <person name="Dal Grande F."/>
            <person name="Keller J."/>
        </authorList>
    </citation>
    <scope>NUCLEOTIDE SEQUENCE [LARGE SCALE GENOMIC DNA]</scope>
    <source>
        <strain evidence="2 3">SAG 2523</strain>
    </source>
</reference>
<proteinExistence type="predicted"/>